<keyword evidence="3" id="KW-1185">Reference proteome</keyword>
<evidence type="ECO:0000313" key="2">
    <source>
        <dbReference type="EMBL" id="QHQ60085.1"/>
    </source>
</evidence>
<reference evidence="2 3" key="1">
    <citation type="submission" date="2020-01" db="EMBL/GenBank/DDBJ databases">
        <title>Genome analysis of Anaerocolumna sp. CBA3638.</title>
        <authorList>
            <person name="Kim J."/>
            <person name="Roh S.W."/>
        </authorList>
    </citation>
    <scope>NUCLEOTIDE SEQUENCE [LARGE SCALE GENOMIC DNA]</scope>
    <source>
        <strain evidence="2 3">CBA3638</strain>
    </source>
</reference>
<evidence type="ECO:0000313" key="3">
    <source>
        <dbReference type="Proteomes" id="UP000464314"/>
    </source>
</evidence>
<dbReference type="KEGG" id="anr:Ana3638_04220"/>
<keyword evidence="1" id="KW-1133">Transmembrane helix</keyword>
<feature type="transmembrane region" description="Helical" evidence="1">
    <location>
        <begin position="20"/>
        <end position="44"/>
    </location>
</feature>
<dbReference type="RefSeq" id="WP_161836921.1">
    <property type="nucleotide sequence ID" value="NZ_CP048000.1"/>
</dbReference>
<gene>
    <name evidence="2" type="ORF">Ana3638_04220</name>
</gene>
<protein>
    <submittedName>
        <fullName evidence="2">Uncharacterized protein</fullName>
    </submittedName>
</protein>
<organism evidence="2 3">
    <name type="scientific">Anaerocolumna sedimenticola</name>
    <dbReference type="NCBI Taxonomy" id="2696063"/>
    <lineage>
        <taxon>Bacteria</taxon>
        <taxon>Bacillati</taxon>
        <taxon>Bacillota</taxon>
        <taxon>Clostridia</taxon>
        <taxon>Lachnospirales</taxon>
        <taxon>Lachnospiraceae</taxon>
        <taxon>Anaerocolumna</taxon>
    </lineage>
</organism>
<evidence type="ECO:0000256" key="1">
    <source>
        <dbReference type="SAM" id="Phobius"/>
    </source>
</evidence>
<proteinExistence type="predicted"/>
<sequence>MQREPILMKKIKKEKIQGKFIIGLIGTHPGAGVTHLGIMLSNYFSEYLGRKTAFLECGSGSDFQYLQQYFYDPGEDIYNRDFFTIHRVTFYKKRNLQGIPEIIGDQYDCIVLDLGTDMVKNKSEFLRCDKKIVVSSLSVWKEHEMEQFIENTKHLRNSEQWTYVIPFSEQATINRVTKKLHRKVYGIPYEPDPFFLTVSVINLFSKIFQ</sequence>
<keyword evidence="1" id="KW-0472">Membrane</keyword>
<accession>A0A6P1TKB6</accession>
<dbReference type="AlphaFoldDB" id="A0A6P1TKB6"/>
<keyword evidence="1" id="KW-0812">Transmembrane</keyword>
<dbReference type="EMBL" id="CP048000">
    <property type="protein sequence ID" value="QHQ60085.1"/>
    <property type="molecule type" value="Genomic_DNA"/>
</dbReference>
<name>A0A6P1TKB6_9FIRM</name>
<dbReference type="Proteomes" id="UP000464314">
    <property type="component" value="Chromosome"/>
</dbReference>